<name>A0AAW1BSE2_CROAD</name>
<dbReference type="Proteomes" id="UP001474421">
    <property type="component" value="Unassembled WGS sequence"/>
</dbReference>
<dbReference type="GO" id="GO:0004867">
    <property type="term" value="F:serine-type endopeptidase inhibitor activity"/>
    <property type="evidence" value="ECO:0007669"/>
    <property type="project" value="InterPro"/>
</dbReference>
<dbReference type="EMBL" id="JAOTOJ010000003">
    <property type="protein sequence ID" value="KAK9405074.1"/>
    <property type="molecule type" value="Genomic_DNA"/>
</dbReference>
<dbReference type="InterPro" id="IPR020901">
    <property type="entry name" value="Prtase_inh_Kunz-CS"/>
</dbReference>
<feature type="signal peptide" evidence="4">
    <location>
        <begin position="1"/>
        <end position="22"/>
    </location>
</feature>
<evidence type="ECO:0000313" key="6">
    <source>
        <dbReference type="EMBL" id="KAK9405074.1"/>
    </source>
</evidence>
<evidence type="ECO:0000313" key="7">
    <source>
        <dbReference type="Proteomes" id="UP001474421"/>
    </source>
</evidence>
<evidence type="ECO:0000256" key="4">
    <source>
        <dbReference type="SAM" id="SignalP"/>
    </source>
</evidence>
<gene>
    <name evidence="6" type="ORF">NXF25_009901</name>
</gene>
<keyword evidence="2" id="KW-1015">Disulfide bond</keyword>
<keyword evidence="7" id="KW-1185">Reference proteome</keyword>
<dbReference type="InterPro" id="IPR036880">
    <property type="entry name" value="Kunitz_BPTI_sf"/>
</dbReference>
<evidence type="ECO:0000256" key="3">
    <source>
        <dbReference type="SAM" id="MobiDB-lite"/>
    </source>
</evidence>
<dbReference type="PROSITE" id="PS50279">
    <property type="entry name" value="BPTI_KUNITZ_2"/>
    <property type="match status" value="1"/>
</dbReference>
<evidence type="ECO:0000256" key="1">
    <source>
        <dbReference type="ARBA" id="ARBA00008415"/>
    </source>
</evidence>
<dbReference type="SUPFAM" id="SSF57362">
    <property type="entry name" value="BPTI-like"/>
    <property type="match status" value="1"/>
</dbReference>
<sequence>MRSGGSLLHLLLLLFWGDFALCITELILADSCECGGGEGSGRLFPHRCICLPLSTYNWAKVEFPKSSSLYPDDGNCFQFHRNLKQCGKPVDLFFYNILKKRCETFVDYGCPGRLNRYISMEQCLEYCDPKSKPSCRVGRSQGWGPGGQAEQWQGSSGGRGGLLSPCGKRPNPALHSFF</sequence>
<protein>
    <submittedName>
        <fullName evidence="6">Kunitz-type protease inhibitor 4</fullName>
    </submittedName>
</protein>
<accession>A0AAW1BSE2</accession>
<dbReference type="PROSITE" id="PS00280">
    <property type="entry name" value="BPTI_KUNITZ_1"/>
    <property type="match status" value="1"/>
</dbReference>
<keyword evidence="4" id="KW-0732">Signal</keyword>
<feature type="region of interest" description="Disordered" evidence="3">
    <location>
        <begin position="138"/>
        <end position="178"/>
    </location>
</feature>
<proteinExistence type="inferred from homology"/>
<dbReference type="AlphaFoldDB" id="A0AAW1BSE2"/>
<organism evidence="6 7">
    <name type="scientific">Crotalus adamanteus</name>
    <name type="common">Eastern diamondback rattlesnake</name>
    <dbReference type="NCBI Taxonomy" id="8729"/>
    <lineage>
        <taxon>Eukaryota</taxon>
        <taxon>Metazoa</taxon>
        <taxon>Chordata</taxon>
        <taxon>Craniata</taxon>
        <taxon>Vertebrata</taxon>
        <taxon>Euteleostomi</taxon>
        <taxon>Lepidosauria</taxon>
        <taxon>Squamata</taxon>
        <taxon>Bifurcata</taxon>
        <taxon>Unidentata</taxon>
        <taxon>Episquamata</taxon>
        <taxon>Toxicofera</taxon>
        <taxon>Serpentes</taxon>
        <taxon>Colubroidea</taxon>
        <taxon>Viperidae</taxon>
        <taxon>Crotalinae</taxon>
        <taxon>Crotalus</taxon>
    </lineage>
</organism>
<dbReference type="Gene3D" id="4.10.410.10">
    <property type="entry name" value="Pancreatic trypsin inhibitor Kunitz domain"/>
    <property type="match status" value="1"/>
</dbReference>
<evidence type="ECO:0000259" key="5">
    <source>
        <dbReference type="PROSITE" id="PS50279"/>
    </source>
</evidence>
<feature type="domain" description="BPTI/Kunitz inhibitor" evidence="5">
    <location>
        <begin position="76"/>
        <end position="127"/>
    </location>
</feature>
<keyword evidence="6" id="KW-0646">Protease inhibitor</keyword>
<dbReference type="InterPro" id="IPR002223">
    <property type="entry name" value="Kunitz_BPTI"/>
</dbReference>
<comment type="caution">
    <text evidence="6">The sequence shown here is derived from an EMBL/GenBank/DDBJ whole genome shotgun (WGS) entry which is preliminary data.</text>
</comment>
<feature type="chain" id="PRO_5043855803" evidence="4">
    <location>
        <begin position="23"/>
        <end position="178"/>
    </location>
</feature>
<evidence type="ECO:0000256" key="2">
    <source>
        <dbReference type="ARBA" id="ARBA00023157"/>
    </source>
</evidence>
<comment type="similarity">
    <text evidence="1">Belongs to the venom Kunitz-type family.</text>
</comment>
<dbReference type="Pfam" id="PF00014">
    <property type="entry name" value="Kunitz_BPTI"/>
    <property type="match status" value="1"/>
</dbReference>
<dbReference type="SMART" id="SM00131">
    <property type="entry name" value="KU"/>
    <property type="match status" value="1"/>
</dbReference>
<reference evidence="6 7" key="1">
    <citation type="journal article" date="2024" name="Proc. Natl. Acad. Sci. U.S.A.">
        <title>The genetic regulatory architecture and epigenomic basis for age-related changes in rattlesnake venom.</title>
        <authorList>
            <person name="Hogan M.P."/>
            <person name="Holding M.L."/>
            <person name="Nystrom G.S."/>
            <person name="Colston T.J."/>
            <person name="Bartlett D.A."/>
            <person name="Mason A.J."/>
            <person name="Ellsworth S.A."/>
            <person name="Rautsaw R.M."/>
            <person name="Lawrence K.C."/>
            <person name="Strickland J.L."/>
            <person name="He B."/>
            <person name="Fraser P."/>
            <person name="Margres M.J."/>
            <person name="Gilbert D.M."/>
            <person name="Gibbs H.L."/>
            <person name="Parkinson C.L."/>
            <person name="Rokyta D.R."/>
        </authorList>
    </citation>
    <scope>NUCLEOTIDE SEQUENCE [LARGE SCALE GENOMIC DNA]</scope>
    <source>
        <strain evidence="6">DRR0105</strain>
    </source>
</reference>